<sequence>MLPHINGEVARLHREELSRAAALRRQHPPSRRPARRAGTERPLPVRSARGLRQAIGLSLIRLGMRFVDPAALLR</sequence>
<evidence type="ECO:0000313" key="3">
    <source>
        <dbReference type="Proteomes" id="UP000264006"/>
    </source>
</evidence>
<proteinExistence type="predicted"/>
<evidence type="ECO:0000313" key="2">
    <source>
        <dbReference type="EMBL" id="AXV07557.1"/>
    </source>
</evidence>
<dbReference type="AlphaFoldDB" id="A0A346XZB0"/>
<reference evidence="2 3" key="1">
    <citation type="submission" date="2018-09" db="EMBL/GenBank/DDBJ databases">
        <title>Complete genome sequence of Euzebya sp. DY32-46 isolated from seawater of Pacific Ocean.</title>
        <authorList>
            <person name="Xu L."/>
            <person name="Wu Y.-H."/>
            <person name="Xu X.-W."/>
        </authorList>
    </citation>
    <scope>NUCLEOTIDE SEQUENCE [LARGE SCALE GENOMIC DNA]</scope>
    <source>
        <strain evidence="2 3">DY32-46</strain>
    </source>
</reference>
<dbReference type="Proteomes" id="UP000264006">
    <property type="component" value="Chromosome"/>
</dbReference>
<name>A0A346XZB0_9ACTN</name>
<dbReference type="KEGG" id="euz:DVS28_a2878"/>
<gene>
    <name evidence="2" type="ORF">DVS28_a2878</name>
</gene>
<organism evidence="2 3">
    <name type="scientific">Euzebya pacifica</name>
    <dbReference type="NCBI Taxonomy" id="1608957"/>
    <lineage>
        <taxon>Bacteria</taxon>
        <taxon>Bacillati</taxon>
        <taxon>Actinomycetota</taxon>
        <taxon>Nitriliruptoria</taxon>
        <taxon>Euzebyales</taxon>
    </lineage>
</organism>
<protein>
    <submittedName>
        <fullName evidence="2">Uncharacterized protein</fullName>
    </submittedName>
</protein>
<accession>A0A346XZB0</accession>
<feature type="region of interest" description="Disordered" evidence="1">
    <location>
        <begin position="18"/>
        <end position="45"/>
    </location>
</feature>
<dbReference type="EMBL" id="CP031165">
    <property type="protein sequence ID" value="AXV07557.1"/>
    <property type="molecule type" value="Genomic_DNA"/>
</dbReference>
<evidence type="ECO:0000256" key="1">
    <source>
        <dbReference type="SAM" id="MobiDB-lite"/>
    </source>
</evidence>
<keyword evidence="3" id="KW-1185">Reference proteome</keyword>
<feature type="compositionally biased region" description="Basic residues" evidence="1">
    <location>
        <begin position="22"/>
        <end position="35"/>
    </location>
</feature>
<dbReference type="RefSeq" id="WP_114592029.1">
    <property type="nucleotide sequence ID" value="NZ_CP031165.1"/>
</dbReference>